<dbReference type="EMBL" id="CP097218">
    <property type="protein sequence ID" value="UQN28921.1"/>
    <property type="molecule type" value="Genomic_DNA"/>
</dbReference>
<feature type="compositionally biased region" description="Basic and acidic residues" evidence="1">
    <location>
        <begin position="711"/>
        <end position="722"/>
    </location>
</feature>
<feature type="region of interest" description="Disordered" evidence="1">
    <location>
        <begin position="711"/>
        <end position="732"/>
    </location>
</feature>
<protein>
    <submittedName>
        <fullName evidence="2">Uncharacterized protein</fullName>
    </submittedName>
</protein>
<feature type="compositionally biased region" description="Gly residues" evidence="1">
    <location>
        <begin position="723"/>
        <end position="732"/>
    </location>
</feature>
<dbReference type="InterPro" id="IPR008928">
    <property type="entry name" value="6-hairpin_glycosidase_sf"/>
</dbReference>
<organism evidence="2 3">
    <name type="scientific">Brachybacterium kimchii</name>
    <dbReference type="NCBI Taxonomy" id="2942909"/>
    <lineage>
        <taxon>Bacteria</taxon>
        <taxon>Bacillati</taxon>
        <taxon>Actinomycetota</taxon>
        <taxon>Actinomycetes</taxon>
        <taxon>Micrococcales</taxon>
        <taxon>Dermabacteraceae</taxon>
        <taxon>Brachybacterium</taxon>
    </lineage>
</organism>
<dbReference type="SUPFAM" id="SSF48208">
    <property type="entry name" value="Six-hairpin glycosidases"/>
    <property type="match status" value="1"/>
</dbReference>
<evidence type="ECO:0000256" key="1">
    <source>
        <dbReference type="SAM" id="MobiDB-lite"/>
    </source>
</evidence>
<reference evidence="2" key="1">
    <citation type="submission" date="2022-05" db="EMBL/GenBank/DDBJ databases">
        <title>Genomic analysis of Brachybacterium sp. CBA3104.</title>
        <authorList>
            <person name="Roh S.W."/>
            <person name="Kim Y.B."/>
            <person name="Kim Y."/>
        </authorList>
    </citation>
    <scope>NUCLEOTIDE SEQUENCE</scope>
    <source>
        <strain evidence="2">CBA3104</strain>
    </source>
</reference>
<dbReference type="RefSeq" id="WP_249478086.1">
    <property type="nucleotide sequence ID" value="NZ_CP097218.1"/>
</dbReference>
<evidence type="ECO:0000313" key="2">
    <source>
        <dbReference type="EMBL" id="UQN28921.1"/>
    </source>
</evidence>
<dbReference type="Proteomes" id="UP001055868">
    <property type="component" value="Chromosome"/>
</dbReference>
<dbReference type="Gene3D" id="1.50.10.10">
    <property type="match status" value="1"/>
</dbReference>
<name>A0ABY4N474_9MICO</name>
<proteinExistence type="predicted"/>
<gene>
    <name evidence="2" type="ORF">M4486_14995</name>
</gene>
<keyword evidence="3" id="KW-1185">Reference proteome</keyword>
<evidence type="ECO:0000313" key="3">
    <source>
        <dbReference type="Proteomes" id="UP001055868"/>
    </source>
</evidence>
<sequence length="732" mass="80476">MPLPSIPRARDLAGDWIPDRHDDMINPPGLTNHLVTAQVDHDVVAVRSVNAPPLAQGDRLTAQLYLDGRLARSFGGTVEARWRPDRVDRRTEIDDWSLETATLCPPGERAVMVRIHARNLSTRPRPLALGLRLDGSVTAARRPWLSPEPPEADNVLHAEPGMRVFAPEDRAAACLQALLDDHGLPVREDTAPDSASSPHLLSTRTTVEPGGVHELWYVQVLDETPAHARQVLDRLTAELGGAIDQCEKLWDTSLAAMFTPGNDEFGGSLPRLVTEDASLRRLYWWGALGVLWFRRDNPASVLGRTYDTLMPRYWQTTTFIWDYSLSSLVHALLDPQVMRRQISHWTGLDIERHFGTEWLTGGPVGNWYSVNHFAMTRLVDDYLRWHGDPGFLDEILTSPEGTTASIAQHIQEWALAWMRLRGESPDLEGHGGSALADYGGIDNLLECVSSYTHQVASLNAANVWTMRAAADIAEHRGETGSARSLRSEADALIDPILDLAVEGQGWFRAGRPDGTSVEVRHVYDFATIGTTIAQDLPEVLKDRMVRFFVEELRTPTWMRALSPKDADAGFSLRADHQWNGAYPAWPPDAARAAIALGHPEAVLEWLPGLARSTNQGPPGQAHFVEDAVDPVQGGARKAPPQLPYILDWSCSSAGAWCDLVIRGIFGVRTGLDGSVTTEGCLERLDPGARLEGLMVQGSEYRIDVSGAHLVERGGDRSTRHGDGSTGQGGTDE</sequence>
<dbReference type="InterPro" id="IPR012341">
    <property type="entry name" value="6hp_glycosidase-like_sf"/>
</dbReference>
<accession>A0ABY4N474</accession>